<proteinExistence type="predicted"/>
<dbReference type="SUPFAM" id="SSF51338">
    <property type="entry name" value="Composite domain of metallo-dependent hydrolases"/>
    <property type="match status" value="1"/>
</dbReference>
<keyword evidence="2" id="KW-0378">Hydrolase</keyword>
<dbReference type="GO" id="GO:0016810">
    <property type="term" value="F:hydrolase activity, acting on carbon-nitrogen (but not peptide) bonds"/>
    <property type="evidence" value="ECO:0007669"/>
    <property type="project" value="InterPro"/>
</dbReference>
<evidence type="ECO:0000313" key="2">
    <source>
        <dbReference type="EMBL" id="QIK63885.1"/>
    </source>
</evidence>
<dbReference type="Proteomes" id="UP000502677">
    <property type="component" value="Chromosome"/>
</dbReference>
<dbReference type="InterPro" id="IPR033932">
    <property type="entry name" value="YtcJ-like"/>
</dbReference>
<keyword evidence="3" id="KW-1185">Reference proteome</keyword>
<dbReference type="CDD" id="cd01300">
    <property type="entry name" value="YtcJ_like"/>
    <property type="match status" value="1"/>
</dbReference>
<evidence type="ECO:0000259" key="1">
    <source>
        <dbReference type="Pfam" id="PF07969"/>
    </source>
</evidence>
<protein>
    <submittedName>
        <fullName evidence="2">Amidohydrolase</fullName>
    </submittedName>
</protein>
<evidence type="ECO:0000313" key="3">
    <source>
        <dbReference type="Proteomes" id="UP000502677"/>
    </source>
</evidence>
<dbReference type="InterPro" id="IPR032466">
    <property type="entry name" value="Metal_Hydrolase"/>
</dbReference>
<dbReference type="SUPFAM" id="SSF51556">
    <property type="entry name" value="Metallo-dependent hydrolases"/>
    <property type="match status" value="1"/>
</dbReference>
<dbReference type="RefSeq" id="WP_166292225.1">
    <property type="nucleotide sequence ID" value="NZ_CP049863.1"/>
</dbReference>
<dbReference type="PANTHER" id="PTHR22642:SF2">
    <property type="entry name" value="PROTEIN LONG AFTER FAR-RED 3"/>
    <property type="match status" value="1"/>
</dbReference>
<reference evidence="2 3" key="1">
    <citation type="submission" date="2020-03" db="EMBL/GenBank/DDBJ databases">
        <title>Leucobacter sp. nov., isolated from beetles.</title>
        <authorList>
            <person name="Hyun D.-W."/>
            <person name="Bae J.-W."/>
        </authorList>
    </citation>
    <scope>NUCLEOTIDE SEQUENCE [LARGE SCALE GENOMIC DNA]</scope>
    <source>
        <strain evidence="2 3">HDW9C</strain>
    </source>
</reference>
<dbReference type="InterPro" id="IPR011059">
    <property type="entry name" value="Metal-dep_hydrolase_composite"/>
</dbReference>
<dbReference type="EMBL" id="CP049863">
    <property type="protein sequence ID" value="QIK63885.1"/>
    <property type="molecule type" value="Genomic_DNA"/>
</dbReference>
<organism evidence="2 3">
    <name type="scientific">Leucobacter viscericola</name>
    <dbReference type="NCBI Taxonomy" id="2714935"/>
    <lineage>
        <taxon>Bacteria</taxon>
        <taxon>Bacillati</taxon>
        <taxon>Actinomycetota</taxon>
        <taxon>Actinomycetes</taxon>
        <taxon>Micrococcales</taxon>
        <taxon>Microbacteriaceae</taxon>
        <taxon>Leucobacter</taxon>
    </lineage>
</organism>
<dbReference type="Gene3D" id="3.10.310.70">
    <property type="match status" value="1"/>
</dbReference>
<dbReference type="AlphaFoldDB" id="A0A6G7XH44"/>
<accession>A0A6G7XH44</accession>
<dbReference type="Pfam" id="PF07969">
    <property type="entry name" value="Amidohydro_3"/>
    <property type="match status" value="1"/>
</dbReference>
<gene>
    <name evidence="2" type="ORF">G7068_12280</name>
</gene>
<dbReference type="Gene3D" id="3.20.20.140">
    <property type="entry name" value="Metal-dependent hydrolases"/>
    <property type="match status" value="1"/>
</dbReference>
<dbReference type="Gene3D" id="2.30.40.10">
    <property type="entry name" value="Urease, subunit C, domain 1"/>
    <property type="match status" value="1"/>
</dbReference>
<dbReference type="PANTHER" id="PTHR22642">
    <property type="entry name" value="IMIDAZOLONEPROPIONASE"/>
    <property type="match status" value="1"/>
</dbReference>
<name>A0A6G7XH44_9MICO</name>
<sequence>MKTTVFTGGTILIDPAQAGSSVTSSALAMRDGVVVAIGSEAEPLAAEANAEVIDLEGGTLTPAVGDGHAHPMLGGLESLGPAIRQASDIPGILEAVATWRAEHPEATWIVGGSYDATFAPGGYFDAHWLDEVTGDTPTILRSWDYHTVWVNSAALAAAGITADTPDPALGRIVRRADGSPLGTLQEAAANDFLANIVPSFTLEERIDALERATRTYAAQGTTWIQDAWVEASDLEVYLAAVAQDRLHTRVNLAFRADPARWRAQLTEFVTARAQVRDLAADRLSGETVKFFLDGVIESHTAALIEPYADLPDERGLPNWTRDELFAATQAFDAEGFQLHLHAIGDAANRNALDALEAATLTDPDRERHHVIAHVALLDPADVSRFAELNVIANFEPYWAQCDAVMRDLTIPHLGEPRDTWQYLIGSVERSGATISFGSDWPVTTLDWRPALSTAITRHSHEDACADAWLPEERVDAATALAAYTKGIARQALAQDRGTLAVGMVADAVWLSADPLSVTPESIADLTVHGTWLAGERTH</sequence>
<dbReference type="InterPro" id="IPR013108">
    <property type="entry name" value="Amidohydro_3"/>
</dbReference>
<feature type="domain" description="Amidohydrolase 3" evidence="1">
    <location>
        <begin position="51"/>
        <end position="537"/>
    </location>
</feature>
<dbReference type="KEGG" id="lvi:G7068_12280"/>